<feature type="transmembrane region" description="Helical" evidence="7">
    <location>
        <begin position="207"/>
        <end position="231"/>
    </location>
</feature>
<dbReference type="FunFam" id="3.30.565.10:FF:000010">
    <property type="entry name" value="Sensor histidine kinase RcsC"/>
    <property type="match status" value="1"/>
</dbReference>
<evidence type="ECO:0000256" key="4">
    <source>
        <dbReference type="ARBA" id="ARBA00022679"/>
    </source>
</evidence>
<dbReference type="Proteomes" id="UP000298058">
    <property type="component" value="Unassembled WGS sequence"/>
</dbReference>
<dbReference type="InterPro" id="IPR001789">
    <property type="entry name" value="Sig_transdc_resp-reg_receiver"/>
</dbReference>
<dbReference type="InterPro" id="IPR003594">
    <property type="entry name" value="HATPase_dom"/>
</dbReference>
<keyword evidence="7" id="KW-0472">Membrane</keyword>
<evidence type="ECO:0000256" key="3">
    <source>
        <dbReference type="ARBA" id="ARBA00022553"/>
    </source>
</evidence>
<keyword evidence="7" id="KW-0812">Transmembrane</keyword>
<dbReference type="EMBL" id="RQHW01000047">
    <property type="protein sequence ID" value="TGN18755.1"/>
    <property type="molecule type" value="Genomic_DNA"/>
</dbReference>
<evidence type="ECO:0000256" key="6">
    <source>
        <dbReference type="PROSITE-ProRule" id="PRU00169"/>
    </source>
</evidence>
<feature type="transmembrane region" description="Helical" evidence="7">
    <location>
        <begin position="12"/>
        <end position="29"/>
    </location>
</feature>
<dbReference type="CDD" id="cd00082">
    <property type="entry name" value="HisKA"/>
    <property type="match status" value="1"/>
</dbReference>
<dbReference type="OrthoDB" id="9809348at2"/>
<feature type="transmembrane region" description="Helical" evidence="7">
    <location>
        <begin position="358"/>
        <end position="379"/>
    </location>
</feature>
<dbReference type="PROSITE" id="PS50110">
    <property type="entry name" value="RESPONSE_REGULATORY"/>
    <property type="match status" value="1"/>
</dbReference>
<comment type="catalytic activity">
    <reaction evidence="1">
        <text>ATP + protein L-histidine = ADP + protein N-phospho-L-histidine.</text>
        <dbReference type="EC" id="2.7.13.3"/>
    </reaction>
</comment>
<evidence type="ECO:0000256" key="2">
    <source>
        <dbReference type="ARBA" id="ARBA00012438"/>
    </source>
</evidence>
<dbReference type="GO" id="GO:0005886">
    <property type="term" value="C:plasma membrane"/>
    <property type="evidence" value="ECO:0007669"/>
    <property type="project" value="TreeGrafter"/>
</dbReference>
<evidence type="ECO:0000256" key="7">
    <source>
        <dbReference type="SAM" id="Phobius"/>
    </source>
</evidence>
<dbReference type="SUPFAM" id="SSF47384">
    <property type="entry name" value="Homodimeric domain of signal transducing histidine kinase"/>
    <property type="match status" value="1"/>
</dbReference>
<dbReference type="InterPro" id="IPR005467">
    <property type="entry name" value="His_kinase_dom"/>
</dbReference>
<feature type="domain" description="Response regulatory" evidence="9">
    <location>
        <begin position="703"/>
        <end position="820"/>
    </location>
</feature>
<dbReference type="InterPro" id="IPR011006">
    <property type="entry name" value="CheY-like_superfamily"/>
</dbReference>
<evidence type="ECO:0000259" key="8">
    <source>
        <dbReference type="PROSITE" id="PS50109"/>
    </source>
</evidence>
<keyword evidence="11" id="KW-1185">Reference proteome</keyword>
<dbReference type="PROSITE" id="PS50109">
    <property type="entry name" value="HIS_KIN"/>
    <property type="match status" value="1"/>
</dbReference>
<dbReference type="AlphaFoldDB" id="A0A4R9LZ48"/>
<gene>
    <name evidence="10" type="ORF">EHS15_15410</name>
</gene>
<dbReference type="SMART" id="SM00388">
    <property type="entry name" value="HisKA"/>
    <property type="match status" value="1"/>
</dbReference>
<keyword evidence="3 6" id="KW-0597">Phosphoprotein</keyword>
<dbReference type="Gene3D" id="3.30.565.10">
    <property type="entry name" value="Histidine kinase-like ATPase, C-terminal domain"/>
    <property type="match status" value="1"/>
</dbReference>
<dbReference type="InterPro" id="IPR003661">
    <property type="entry name" value="HisK_dim/P_dom"/>
</dbReference>
<dbReference type="InterPro" id="IPR036890">
    <property type="entry name" value="HATPase_C_sf"/>
</dbReference>
<dbReference type="EC" id="2.7.13.3" evidence="2"/>
<dbReference type="SMART" id="SM00448">
    <property type="entry name" value="REC"/>
    <property type="match status" value="1"/>
</dbReference>
<dbReference type="Pfam" id="PF07695">
    <property type="entry name" value="7TMR-DISM_7TM"/>
    <property type="match status" value="1"/>
</dbReference>
<dbReference type="Pfam" id="PF02518">
    <property type="entry name" value="HATPase_c"/>
    <property type="match status" value="1"/>
</dbReference>
<dbReference type="InterPro" id="IPR004358">
    <property type="entry name" value="Sig_transdc_His_kin-like_C"/>
</dbReference>
<evidence type="ECO:0000256" key="5">
    <source>
        <dbReference type="ARBA" id="ARBA00022777"/>
    </source>
</evidence>
<dbReference type="Gene3D" id="1.10.287.130">
    <property type="match status" value="1"/>
</dbReference>
<dbReference type="GO" id="GO:0000155">
    <property type="term" value="F:phosphorelay sensor kinase activity"/>
    <property type="evidence" value="ECO:0007669"/>
    <property type="project" value="InterPro"/>
</dbReference>
<feature type="transmembrane region" description="Helical" evidence="7">
    <location>
        <begin position="302"/>
        <end position="325"/>
    </location>
</feature>
<dbReference type="Gene3D" id="2.60.120.260">
    <property type="entry name" value="Galactose-binding domain-like"/>
    <property type="match status" value="1"/>
</dbReference>
<evidence type="ECO:0000259" key="9">
    <source>
        <dbReference type="PROSITE" id="PS50110"/>
    </source>
</evidence>
<dbReference type="PANTHER" id="PTHR43047">
    <property type="entry name" value="TWO-COMPONENT HISTIDINE PROTEIN KINASE"/>
    <property type="match status" value="1"/>
</dbReference>
<dbReference type="Pfam" id="PF00512">
    <property type="entry name" value="HisKA"/>
    <property type="match status" value="1"/>
</dbReference>
<sequence>MQRILNHLTTRFWILFLFSCLVHCNLFVLPERSPLVEKGVLSLGSGHDFEENGFLSLDGDWEFYWEKLASDLKNDPNFAPQFEYVPDAWNRYTVDGKELPSFGYATYRMKVLLEEPIEGMAVKMLEASTSYNLYLNGELLLSSGVVGRTSETSFPLYRPRVSIPVRLEKTNEIVIEVTNFSHSKGGVWAKVLLGTHKDLIYLRERTIWLDLFITGGLFIGVLYHISLFILLKRETSHFYFALIGIVAIVRIILTGERFLFTLLPDFDFILSYRLELLSVYLGALILAFFIRSMFPDEFSKKIILLLSVCFLALSGVILFTDLFVFSRTLPAFSIAVFLECIYIVYVLIQALKNKRVGAWIGLLICLLLCLIVINDLLYANMMINSAYFISYGISFFFLAQAFIISKQFSSSYFLAKKLSEDMQKSNERLISLDKLKDEFLAKTSHELKTPLQGIIGIADSLRRGVGGPLSGFVEDQLTMITASGQRLSSLVNDILDFSKFKHSDLILKKIPVDLFQSANFILEFNQVNVNLDQIKIVNLIPSDFPYLLADENRLQQILQNLVGNAIKFTEKGSIELSAKLIAAGMAEISVKDTGIGIEEKDHHKIFEFFEQADSGDSRNSGGTGLGLSIAKALVSLHGGKIGVESQWGEGARFYFTIPLAPYKKEDPFLEAPKEWMVANELVRSEVSDLEFSQKNGESRFEGRILVVDDEPINLQVIKNYLRLKNIDCVTSSNGPQAISILKSDQMFHAVILDMMMPRMSGLEVAKEIRKDYSALELPILMLTAKNQDKDLMAAINAGANDYLLKPFDYEQLMLRVNHILRMVWDYKHKQQMESEKRIAVNHVRQKINLDLHDHLGAKLIDLKFLSEELASKEVHDSGLYEKIVTNVNSSIQILRDQMLKIEDLGLLSENFIKGINLVLLRRYSGAERDLDFQTDEKLVQFFDSNRNENSMIELYSIVNEITSNDLKYGKGISRWNFLLDNSNIVMDMKSGSDYKLQKHRTGRGTENIVYRTAKLGGKTELLLEENIYHINLKLGLDHFLTE</sequence>
<feature type="domain" description="Histidine kinase" evidence="8">
    <location>
        <begin position="442"/>
        <end position="661"/>
    </location>
</feature>
<feature type="modified residue" description="4-aspartylphosphate" evidence="6">
    <location>
        <position position="753"/>
    </location>
</feature>
<dbReference type="InterPro" id="IPR011623">
    <property type="entry name" value="7TMR_DISM_rcpt_extracell_dom1"/>
</dbReference>
<dbReference type="InterPro" id="IPR036097">
    <property type="entry name" value="HisK_dim/P_sf"/>
</dbReference>
<dbReference type="SUPFAM" id="SSF49785">
    <property type="entry name" value="Galactose-binding domain-like"/>
    <property type="match status" value="1"/>
</dbReference>
<dbReference type="CDD" id="cd16922">
    <property type="entry name" value="HATPase_EvgS-ArcB-TorS-like"/>
    <property type="match status" value="1"/>
</dbReference>
<dbReference type="GO" id="GO:0009927">
    <property type="term" value="F:histidine phosphotransfer kinase activity"/>
    <property type="evidence" value="ECO:0007669"/>
    <property type="project" value="TreeGrafter"/>
</dbReference>
<evidence type="ECO:0000313" key="10">
    <source>
        <dbReference type="EMBL" id="TGN18755.1"/>
    </source>
</evidence>
<dbReference type="SMART" id="SM00387">
    <property type="entry name" value="HATPase_c"/>
    <property type="match status" value="1"/>
</dbReference>
<dbReference type="CDD" id="cd17574">
    <property type="entry name" value="REC_OmpR"/>
    <property type="match status" value="1"/>
</dbReference>
<feature type="transmembrane region" description="Helical" evidence="7">
    <location>
        <begin position="331"/>
        <end position="351"/>
    </location>
</feature>
<organism evidence="10 11">
    <name type="scientific">Leptospira idonii</name>
    <dbReference type="NCBI Taxonomy" id="1193500"/>
    <lineage>
        <taxon>Bacteria</taxon>
        <taxon>Pseudomonadati</taxon>
        <taxon>Spirochaetota</taxon>
        <taxon>Spirochaetia</taxon>
        <taxon>Leptospirales</taxon>
        <taxon>Leptospiraceae</taxon>
        <taxon>Leptospira</taxon>
    </lineage>
</organism>
<dbReference type="SUPFAM" id="SSF52172">
    <property type="entry name" value="CheY-like"/>
    <property type="match status" value="1"/>
</dbReference>
<evidence type="ECO:0000256" key="1">
    <source>
        <dbReference type="ARBA" id="ARBA00000085"/>
    </source>
</evidence>
<feature type="transmembrane region" description="Helical" evidence="7">
    <location>
        <begin position="238"/>
        <end position="260"/>
    </location>
</feature>
<comment type="caution">
    <text evidence="10">The sequence shown here is derived from an EMBL/GenBank/DDBJ whole genome shotgun (WGS) entry which is preliminary data.</text>
</comment>
<protein>
    <recommendedName>
        <fullName evidence="2">histidine kinase</fullName>
        <ecNumber evidence="2">2.7.13.3</ecNumber>
    </recommendedName>
</protein>
<dbReference type="SUPFAM" id="SSF55874">
    <property type="entry name" value="ATPase domain of HSP90 chaperone/DNA topoisomerase II/histidine kinase"/>
    <property type="match status" value="1"/>
</dbReference>
<accession>A0A4R9LZ48</accession>
<dbReference type="Pfam" id="PF00072">
    <property type="entry name" value="Response_reg"/>
    <property type="match status" value="1"/>
</dbReference>
<evidence type="ECO:0000313" key="11">
    <source>
        <dbReference type="Proteomes" id="UP000298058"/>
    </source>
</evidence>
<keyword evidence="5" id="KW-0418">Kinase</keyword>
<dbReference type="Gene3D" id="3.40.50.2300">
    <property type="match status" value="1"/>
</dbReference>
<dbReference type="PRINTS" id="PR00344">
    <property type="entry name" value="BCTRLSENSOR"/>
</dbReference>
<dbReference type="PANTHER" id="PTHR43047:SF72">
    <property type="entry name" value="OSMOSENSING HISTIDINE PROTEIN KINASE SLN1"/>
    <property type="match status" value="1"/>
</dbReference>
<dbReference type="RefSeq" id="WP_135761437.1">
    <property type="nucleotide sequence ID" value="NZ_RQHW01000047.1"/>
</dbReference>
<proteinExistence type="predicted"/>
<reference evidence="10" key="1">
    <citation type="journal article" date="2019" name="PLoS Negl. Trop. Dis.">
        <title>Revisiting the worldwide diversity of Leptospira species in the environment.</title>
        <authorList>
            <person name="Vincent A.T."/>
            <person name="Schiettekatte O."/>
            <person name="Bourhy P."/>
            <person name="Veyrier F.J."/>
            <person name="Picardeau M."/>
        </authorList>
    </citation>
    <scope>NUCLEOTIDE SEQUENCE [LARGE SCALE GENOMIC DNA]</scope>
    <source>
        <strain evidence="10">201300427</strain>
    </source>
</reference>
<feature type="transmembrane region" description="Helical" evidence="7">
    <location>
        <begin position="272"/>
        <end position="290"/>
    </location>
</feature>
<name>A0A4R9LZ48_9LEPT</name>
<keyword evidence="4" id="KW-0808">Transferase</keyword>
<keyword evidence="7" id="KW-1133">Transmembrane helix</keyword>
<dbReference type="InterPro" id="IPR008979">
    <property type="entry name" value="Galactose-bd-like_sf"/>
</dbReference>